<gene>
    <name evidence="3" type="ORF">L195_g051633</name>
</gene>
<name>A0A2K3K0V0_TRIPR</name>
<evidence type="ECO:0000313" key="4">
    <source>
        <dbReference type="Proteomes" id="UP000236291"/>
    </source>
</evidence>
<dbReference type="Proteomes" id="UP000236291">
    <property type="component" value="Unassembled WGS sequence"/>
</dbReference>
<comment type="caution">
    <text evidence="3">The sequence shown here is derived from an EMBL/GenBank/DDBJ whole genome shotgun (WGS) entry which is preliminary data.</text>
</comment>
<evidence type="ECO:0000313" key="3">
    <source>
        <dbReference type="EMBL" id="PNX59860.1"/>
    </source>
</evidence>
<accession>A0A2K3K0V0</accession>
<evidence type="ECO:0000256" key="2">
    <source>
        <dbReference type="SAM" id="Phobius"/>
    </source>
</evidence>
<feature type="compositionally biased region" description="Basic and acidic residues" evidence="1">
    <location>
        <begin position="1"/>
        <end position="26"/>
    </location>
</feature>
<keyword evidence="2" id="KW-1133">Transmembrane helix</keyword>
<dbReference type="EMBL" id="ASHM01081546">
    <property type="protein sequence ID" value="PNX59860.1"/>
    <property type="molecule type" value="Genomic_DNA"/>
</dbReference>
<proteinExistence type="predicted"/>
<reference evidence="3 4" key="2">
    <citation type="journal article" date="2017" name="Front. Plant Sci.">
        <title>Gene Classification and Mining of Molecular Markers Useful in Red Clover (Trifolium pratense) Breeding.</title>
        <authorList>
            <person name="Istvanek J."/>
            <person name="Dluhosova J."/>
            <person name="Dluhos P."/>
            <person name="Patkova L."/>
            <person name="Nedelnik J."/>
            <person name="Repkova J."/>
        </authorList>
    </citation>
    <scope>NUCLEOTIDE SEQUENCE [LARGE SCALE GENOMIC DNA]</scope>
    <source>
        <strain evidence="4">cv. Tatra</strain>
        <tissue evidence="3">Young leaves</tissue>
    </source>
</reference>
<feature type="region of interest" description="Disordered" evidence="1">
    <location>
        <begin position="1"/>
        <end position="45"/>
    </location>
</feature>
<sequence length="80" mass="9073">QNGRNRKDSDGKKKNGGSVKKEDECHNPSLPLKNGSKGKKNNMKNGGLVKNVEEVMIFHIVIFLHLLHRNTILFILLFSF</sequence>
<keyword evidence="2" id="KW-0472">Membrane</keyword>
<evidence type="ECO:0000256" key="1">
    <source>
        <dbReference type="SAM" id="MobiDB-lite"/>
    </source>
</evidence>
<reference evidence="3 4" key="1">
    <citation type="journal article" date="2014" name="Am. J. Bot.">
        <title>Genome assembly and annotation for red clover (Trifolium pratense; Fabaceae).</title>
        <authorList>
            <person name="Istvanek J."/>
            <person name="Jaros M."/>
            <person name="Krenek A."/>
            <person name="Repkova J."/>
        </authorList>
    </citation>
    <scope>NUCLEOTIDE SEQUENCE [LARGE SCALE GENOMIC DNA]</scope>
    <source>
        <strain evidence="4">cv. Tatra</strain>
        <tissue evidence="3">Young leaves</tissue>
    </source>
</reference>
<protein>
    <submittedName>
        <fullName evidence="3">Uncharacterized protein</fullName>
    </submittedName>
</protein>
<keyword evidence="2" id="KW-0812">Transmembrane</keyword>
<dbReference type="AlphaFoldDB" id="A0A2K3K0V0"/>
<organism evidence="3 4">
    <name type="scientific">Trifolium pratense</name>
    <name type="common">Red clover</name>
    <dbReference type="NCBI Taxonomy" id="57577"/>
    <lineage>
        <taxon>Eukaryota</taxon>
        <taxon>Viridiplantae</taxon>
        <taxon>Streptophyta</taxon>
        <taxon>Embryophyta</taxon>
        <taxon>Tracheophyta</taxon>
        <taxon>Spermatophyta</taxon>
        <taxon>Magnoliopsida</taxon>
        <taxon>eudicotyledons</taxon>
        <taxon>Gunneridae</taxon>
        <taxon>Pentapetalae</taxon>
        <taxon>rosids</taxon>
        <taxon>fabids</taxon>
        <taxon>Fabales</taxon>
        <taxon>Fabaceae</taxon>
        <taxon>Papilionoideae</taxon>
        <taxon>50 kb inversion clade</taxon>
        <taxon>NPAAA clade</taxon>
        <taxon>Hologalegina</taxon>
        <taxon>IRL clade</taxon>
        <taxon>Trifolieae</taxon>
        <taxon>Trifolium</taxon>
    </lineage>
</organism>
<feature type="non-terminal residue" evidence="3">
    <location>
        <position position="1"/>
    </location>
</feature>
<feature type="transmembrane region" description="Helical" evidence="2">
    <location>
        <begin position="56"/>
        <end position="78"/>
    </location>
</feature>